<proteinExistence type="predicted"/>
<dbReference type="InterPro" id="IPR029058">
    <property type="entry name" value="AB_hydrolase_fold"/>
</dbReference>
<reference evidence="1" key="1">
    <citation type="submission" date="2021-01" db="EMBL/GenBank/DDBJ databases">
        <title>Whole genome shotgun sequence of Actinoplanes siamensis NBRC 109076.</title>
        <authorList>
            <person name="Komaki H."/>
            <person name="Tamura T."/>
        </authorList>
    </citation>
    <scope>NUCLEOTIDE SEQUENCE</scope>
    <source>
        <strain evidence="1">NBRC 109076</strain>
    </source>
</reference>
<name>A0A919N5X4_9ACTN</name>
<accession>A0A919N5X4</accession>
<dbReference type="SUPFAM" id="SSF53474">
    <property type="entry name" value="alpha/beta-Hydrolases"/>
    <property type="match status" value="1"/>
</dbReference>
<evidence type="ECO:0008006" key="3">
    <source>
        <dbReference type="Google" id="ProtNLM"/>
    </source>
</evidence>
<protein>
    <recommendedName>
        <fullName evidence="3">Alpha/beta hydrolase</fullName>
    </recommendedName>
</protein>
<dbReference type="Gene3D" id="3.40.50.1820">
    <property type="entry name" value="alpha/beta hydrolase"/>
    <property type="match status" value="1"/>
</dbReference>
<comment type="caution">
    <text evidence="1">The sequence shown here is derived from an EMBL/GenBank/DDBJ whole genome shotgun (WGS) entry which is preliminary data.</text>
</comment>
<sequence>MEAARRIPGCRLVRVPGADHFLPLRAPGPVVAALRALPH</sequence>
<dbReference type="AlphaFoldDB" id="A0A919N5X4"/>
<organism evidence="1 2">
    <name type="scientific">Actinoplanes siamensis</name>
    <dbReference type="NCBI Taxonomy" id="1223317"/>
    <lineage>
        <taxon>Bacteria</taxon>
        <taxon>Bacillati</taxon>
        <taxon>Actinomycetota</taxon>
        <taxon>Actinomycetes</taxon>
        <taxon>Micromonosporales</taxon>
        <taxon>Micromonosporaceae</taxon>
        <taxon>Actinoplanes</taxon>
    </lineage>
</organism>
<dbReference type="RefSeq" id="WP_373872103.1">
    <property type="nucleotide sequence ID" value="NZ_BOMW01000023.1"/>
</dbReference>
<keyword evidence="2" id="KW-1185">Reference proteome</keyword>
<evidence type="ECO:0000313" key="1">
    <source>
        <dbReference type="EMBL" id="GIF04967.1"/>
    </source>
</evidence>
<dbReference type="Proteomes" id="UP000629619">
    <property type="component" value="Unassembled WGS sequence"/>
</dbReference>
<gene>
    <name evidence="1" type="ORF">Asi03nite_25050</name>
</gene>
<evidence type="ECO:0000313" key="2">
    <source>
        <dbReference type="Proteomes" id="UP000629619"/>
    </source>
</evidence>
<dbReference type="EMBL" id="BOMW01000023">
    <property type="protein sequence ID" value="GIF04967.1"/>
    <property type="molecule type" value="Genomic_DNA"/>
</dbReference>